<dbReference type="PANTHER" id="PTHR34384:SF5">
    <property type="entry name" value="L-2,3-DIAMINOPROPANOATE--CITRATE LIGASE"/>
    <property type="match status" value="1"/>
</dbReference>
<evidence type="ECO:0000259" key="3">
    <source>
        <dbReference type="Pfam" id="PF04183"/>
    </source>
</evidence>
<evidence type="ECO:0000313" key="5">
    <source>
        <dbReference type="EMBL" id="MBA8956077.1"/>
    </source>
</evidence>
<dbReference type="Pfam" id="PF04183">
    <property type="entry name" value="IucA_IucC"/>
    <property type="match status" value="1"/>
</dbReference>
<comment type="caution">
    <text evidence="5">The sequence shown here is derived from an EMBL/GenBank/DDBJ whole genome shotgun (WGS) entry which is preliminary data.</text>
</comment>
<dbReference type="InterPro" id="IPR037455">
    <property type="entry name" value="LucA/IucC-like"/>
</dbReference>
<comment type="similarity">
    <text evidence="2">Belongs to the IucA/IucC family.</text>
</comment>
<dbReference type="InterPro" id="IPR007310">
    <property type="entry name" value="Aerobactin_biosyn_IucA/IucC_N"/>
</dbReference>
<organism evidence="5 6">
    <name type="scientific">Actinomadura namibiensis</name>
    <dbReference type="NCBI Taxonomy" id="182080"/>
    <lineage>
        <taxon>Bacteria</taxon>
        <taxon>Bacillati</taxon>
        <taxon>Actinomycetota</taxon>
        <taxon>Actinomycetes</taxon>
        <taxon>Streptosporangiales</taxon>
        <taxon>Thermomonosporaceae</taxon>
        <taxon>Actinomadura</taxon>
    </lineage>
</organism>
<dbReference type="InterPro" id="IPR022770">
    <property type="entry name" value="IucA/IucC-like_C"/>
</dbReference>
<comment type="pathway">
    <text evidence="1">Siderophore biosynthesis.</text>
</comment>
<feature type="domain" description="Aerobactin siderophore biosynthesis IucA/IucC-like C-terminal" evidence="4">
    <location>
        <begin position="357"/>
        <end position="510"/>
    </location>
</feature>
<dbReference type="Gene3D" id="1.10.510.40">
    <property type="match status" value="1"/>
</dbReference>
<gene>
    <name evidence="5" type="ORF">HNR61_007759</name>
</gene>
<evidence type="ECO:0000313" key="6">
    <source>
        <dbReference type="Proteomes" id="UP000572680"/>
    </source>
</evidence>
<dbReference type="GO" id="GO:0019290">
    <property type="term" value="P:siderophore biosynthetic process"/>
    <property type="evidence" value="ECO:0007669"/>
    <property type="project" value="InterPro"/>
</dbReference>
<evidence type="ECO:0000256" key="1">
    <source>
        <dbReference type="ARBA" id="ARBA00004924"/>
    </source>
</evidence>
<dbReference type="AlphaFoldDB" id="A0A7W3LXK9"/>
<proteinExistence type="inferred from homology"/>
<name>A0A7W3LXK9_ACTNM</name>
<dbReference type="GO" id="GO:0016881">
    <property type="term" value="F:acid-amino acid ligase activity"/>
    <property type="evidence" value="ECO:0007669"/>
    <property type="project" value="UniProtKB-ARBA"/>
</dbReference>
<accession>A0A7W3LXK9</accession>
<dbReference type="EMBL" id="JACJIA010000014">
    <property type="protein sequence ID" value="MBA8956077.1"/>
    <property type="molecule type" value="Genomic_DNA"/>
</dbReference>
<evidence type="ECO:0000259" key="4">
    <source>
        <dbReference type="Pfam" id="PF06276"/>
    </source>
</evidence>
<feature type="domain" description="Aerobactin siderophore biosynthesis IucA/IucC N-terminal" evidence="3">
    <location>
        <begin position="123"/>
        <end position="336"/>
    </location>
</feature>
<dbReference type="Proteomes" id="UP000572680">
    <property type="component" value="Unassembled WGS sequence"/>
</dbReference>
<evidence type="ECO:0000256" key="2">
    <source>
        <dbReference type="ARBA" id="ARBA00007832"/>
    </source>
</evidence>
<keyword evidence="6" id="KW-1185">Reference proteome</keyword>
<reference evidence="5 6" key="1">
    <citation type="submission" date="2020-08" db="EMBL/GenBank/DDBJ databases">
        <title>Genomic Encyclopedia of Type Strains, Phase IV (KMG-IV): sequencing the most valuable type-strain genomes for metagenomic binning, comparative biology and taxonomic classification.</title>
        <authorList>
            <person name="Goeker M."/>
        </authorList>
    </citation>
    <scope>NUCLEOTIDE SEQUENCE [LARGE SCALE GENOMIC DNA]</scope>
    <source>
        <strain evidence="5 6">DSM 44197</strain>
    </source>
</reference>
<protein>
    <submittedName>
        <fullName evidence="5">Siderophore synthetase component</fullName>
    </submittedName>
</protein>
<dbReference type="Pfam" id="PF06276">
    <property type="entry name" value="FhuF"/>
    <property type="match status" value="1"/>
</dbReference>
<sequence>MNPLEQHADTITGTAILNCLGREASAVEGRVTVGDTHVTIGLPRTGTVLRARRGRWMSDPERRVGDRWRPLDWRELVTLVCRELTLHTGAAPEGFVAEIAQSRAALGAMLRARAEAPLPEEPYRRSEQALVAGHRYHPAPKGRGGAAAEQWLPYTPEAHTCFPLRLLAVRADAVAEEGTVTGLDGAAAAVPDGYRPLVAHPWQLGLLEERLRGLFGAGVLRWVAARHRPVWPTSSVRTVYDPAADVFLKFSLDVRITNDIRRMWRYDLRWTSPLAGLLGEVFAEVGAVFPGAAFLVDRGYRTVDVGDTDVYEGLAVLLRDGVRAHARPGVTPLLAAGISEGFPGNPLDGLDADAALRWWRRYLEVVVPPALHAFFRHGVVLECHMQNVLVGVDGGGMPVQAFFRDQEGVRLLASRHAALLRAIDGPHAGDRGVETAPGWRRLQYCLVVNHLNEIAGAVVERHPALAADVWAEARAAFLAYGHDHGTARELHDLLTSPCVPGKTNMLLRWTRSHGSAATYIDHPNPLSLPAAVSGR</sequence>
<dbReference type="PANTHER" id="PTHR34384">
    <property type="entry name" value="L-2,3-DIAMINOPROPANOATE--CITRATE LIGASE"/>
    <property type="match status" value="1"/>
</dbReference>
<dbReference type="RefSeq" id="WP_220510305.1">
    <property type="nucleotide sequence ID" value="NZ_BAAALP010000007.1"/>
</dbReference>